<dbReference type="AlphaFoldDB" id="A0A816NFN0"/>
<evidence type="ECO:0000256" key="1">
    <source>
        <dbReference type="PROSITE-ProRule" id="PRU00325"/>
    </source>
</evidence>
<comment type="caution">
    <text evidence="4">The sequence shown here is derived from an EMBL/GenBank/DDBJ whole genome shotgun (WGS) entry which is preliminary data.</text>
</comment>
<dbReference type="EMBL" id="CAJNRG010001564">
    <property type="protein sequence ID" value="CAF2034168.1"/>
    <property type="molecule type" value="Genomic_DNA"/>
</dbReference>
<accession>A0A816NFN0</accession>
<dbReference type="Pfam" id="PF04434">
    <property type="entry name" value="SWIM"/>
    <property type="match status" value="1"/>
</dbReference>
<dbReference type="GO" id="GO:0008270">
    <property type="term" value="F:zinc ion binding"/>
    <property type="evidence" value="ECO:0007669"/>
    <property type="project" value="UniProtKB-KW"/>
</dbReference>
<reference evidence="4" key="1">
    <citation type="submission" date="2021-02" db="EMBL/GenBank/DDBJ databases">
        <authorList>
            <person name="Nowell W R."/>
        </authorList>
    </citation>
    <scope>NUCLEOTIDE SEQUENCE</scope>
</reference>
<evidence type="ECO:0000313" key="5">
    <source>
        <dbReference type="Proteomes" id="UP000663887"/>
    </source>
</evidence>
<keyword evidence="1" id="KW-0862">Zinc</keyword>
<name>A0A816NFN0_9BILA</name>
<dbReference type="InterPro" id="IPR007527">
    <property type="entry name" value="Znf_SWIM"/>
</dbReference>
<evidence type="ECO:0000259" key="3">
    <source>
        <dbReference type="PROSITE" id="PS50966"/>
    </source>
</evidence>
<feature type="region of interest" description="Disordered" evidence="2">
    <location>
        <begin position="513"/>
        <end position="532"/>
    </location>
</feature>
<dbReference type="InterPro" id="IPR018289">
    <property type="entry name" value="MULE_transposase_dom"/>
</dbReference>
<feature type="domain" description="SWIM-type" evidence="3">
    <location>
        <begin position="463"/>
        <end position="500"/>
    </location>
</feature>
<protein>
    <recommendedName>
        <fullName evidence="3">SWIM-type domain-containing protein</fullName>
    </recommendedName>
</protein>
<sequence>MVKTLHKPYRKEGRMVYYRCEKAKLRGSHCTLSIYLLYHAETDKVTIYKNEAEYDHHVDKVRGIDESVKKCIEELYNDGIMKPKEIIRALQARKVKIPTYTQLNNYLVHYKKKKYGSHKISLGELEQWCKNNLNIPTNENEAFVVSYKILYDNEEYEDDEDVEENDGNRFRIFISSIRLLNIISMSSHVCSDATYKLVWQGFPVLIVGTTDLKKAFHPFGLAICSNEKTKDFEFIFNCIQIGLKKINKDLLKPTALICDAADAIKNGFKNVFGNSYNQIMCWAHMKRNVENLISHINDKDIAKEILEDIEMLQLSNSTIIFKLVSTLFMKKWKLHNKQTDQSILDFLNYFDNEWLKSNAGWYEGLQLYVPTSNIVNNWSIERDTSSINVKLFVTEPTISLKLWTLSYQWAKSTKDITCVPNDSSKKYYIPARDLQSITQANLDKYKNKKWTTFNQFKKSFDIWCIELENDSDWKKFKCNCPAFLKNYLCKHVVGMAIRLKYCKPPAAAKTVPIGEKRKRGRPTKAKPALLLQ</sequence>
<dbReference type="Pfam" id="PF10551">
    <property type="entry name" value="MULE"/>
    <property type="match status" value="1"/>
</dbReference>
<dbReference type="Proteomes" id="UP000663887">
    <property type="component" value="Unassembled WGS sequence"/>
</dbReference>
<gene>
    <name evidence="4" type="ORF">XDN619_LOCUS5631</name>
</gene>
<proteinExistence type="predicted"/>
<keyword evidence="1" id="KW-0863">Zinc-finger</keyword>
<evidence type="ECO:0000256" key="2">
    <source>
        <dbReference type="SAM" id="MobiDB-lite"/>
    </source>
</evidence>
<organism evidence="4 5">
    <name type="scientific">Rotaria magnacalcarata</name>
    <dbReference type="NCBI Taxonomy" id="392030"/>
    <lineage>
        <taxon>Eukaryota</taxon>
        <taxon>Metazoa</taxon>
        <taxon>Spiralia</taxon>
        <taxon>Gnathifera</taxon>
        <taxon>Rotifera</taxon>
        <taxon>Eurotatoria</taxon>
        <taxon>Bdelloidea</taxon>
        <taxon>Philodinida</taxon>
        <taxon>Philodinidae</taxon>
        <taxon>Rotaria</taxon>
    </lineage>
</organism>
<keyword evidence="1" id="KW-0479">Metal-binding</keyword>
<dbReference type="PROSITE" id="PS50966">
    <property type="entry name" value="ZF_SWIM"/>
    <property type="match status" value="1"/>
</dbReference>
<evidence type="ECO:0000313" key="4">
    <source>
        <dbReference type="EMBL" id="CAF2034168.1"/>
    </source>
</evidence>